<evidence type="ECO:0000256" key="1">
    <source>
        <dbReference type="ARBA" id="ARBA00000085"/>
    </source>
</evidence>
<reference evidence="7 8" key="1">
    <citation type="submission" date="2014-09" db="EMBL/GenBank/DDBJ databases">
        <title>Genome sequences of Lysobacter dokdonensis DS-58.</title>
        <authorList>
            <person name="Kim J.F."/>
            <person name="Kwak M.-J."/>
        </authorList>
    </citation>
    <scope>NUCLEOTIDE SEQUENCE [LARGE SCALE GENOMIC DNA]</scope>
    <source>
        <strain evidence="7 8">DS-58</strain>
    </source>
</reference>
<accession>A0A0A2WLP9</accession>
<keyword evidence="3" id="KW-0597">Phosphoprotein</keyword>
<dbReference type="InterPro" id="IPR003661">
    <property type="entry name" value="HisK_dim/P_dom"/>
</dbReference>
<keyword evidence="5 7" id="KW-0418">Kinase</keyword>
<dbReference type="PROSITE" id="PS50109">
    <property type="entry name" value="HIS_KIN"/>
    <property type="match status" value="1"/>
</dbReference>
<dbReference type="STRING" id="1300345.LF41_3197"/>
<dbReference type="PANTHER" id="PTHR42878">
    <property type="entry name" value="TWO-COMPONENT HISTIDINE KINASE"/>
    <property type="match status" value="1"/>
</dbReference>
<dbReference type="Gene3D" id="3.30.565.10">
    <property type="entry name" value="Histidine kinase-like ATPase, C-terminal domain"/>
    <property type="match status" value="1"/>
</dbReference>
<dbReference type="GO" id="GO:0030295">
    <property type="term" value="F:protein kinase activator activity"/>
    <property type="evidence" value="ECO:0007669"/>
    <property type="project" value="TreeGrafter"/>
</dbReference>
<dbReference type="AlphaFoldDB" id="A0A0A2WLP9"/>
<protein>
    <recommendedName>
        <fullName evidence="2">histidine kinase</fullName>
        <ecNumber evidence="2">2.7.13.3</ecNumber>
    </recommendedName>
</protein>
<dbReference type="CDD" id="cd00082">
    <property type="entry name" value="HisKA"/>
    <property type="match status" value="1"/>
</dbReference>
<dbReference type="RefSeq" id="WP_052116282.1">
    <property type="nucleotide sequence ID" value="NZ_JRKJ01000009.1"/>
</dbReference>
<keyword evidence="8" id="KW-1185">Reference proteome</keyword>
<dbReference type="Pfam" id="PF00512">
    <property type="entry name" value="HisKA"/>
    <property type="match status" value="1"/>
</dbReference>
<dbReference type="Gene3D" id="1.10.287.130">
    <property type="match status" value="1"/>
</dbReference>
<dbReference type="PRINTS" id="PR00344">
    <property type="entry name" value="BCTRLSENSOR"/>
</dbReference>
<dbReference type="SUPFAM" id="SSF47384">
    <property type="entry name" value="Homodimeric domain of signal transducing histidine kinase"/>
    <property type="match status" value="1"/>
</dbReference>
<dbReference type="InterPro" id="IPR003594">
    <property type="entry name" value="HATPase_dom"/>
</dbReference>
<dbReference type="EC" id="2.7.13.3" evidence="2"/>
<dbReference type="InterPro" id="IPR005467">
    <property type="entry name" value="His_kinase_dom"/>
</dbReference>
<dbReference type="SMART" id="SM00387">
    <property type="entry name" value="HATPase_c"/>
    <property type="match status" value="1"/>
</dbReference>
<dbReference type="SMART" id="SM00388">
    <property type="entry name" value="HisKA"/>
    <property type="match status" value="1"/>
</dbReference>
<evidence type="ECO:0000256" key="2">
    <source>
        <dbReference type="ARBA" id="ARBA00012438"/>
    </source>
</evidence>
<dbReference type="OrthoDB" id="9808408at2"/>
<dbReference type="GO" id="GO:0000155">
    <property type="term" value="F:phosphorelay sensor kinase activity"/>
    <property type="evidence" value="ECO:0007669"/>
    <property type="project" value="InterPro"/>
</dbReference>
<dbReference type="SUPFAM" id="SSF55874">
    <property type="entry name" value="ATPase domain of HSP90 chaperone/DNA topoisomerase II/histidine kinase"/>
    <property type="match status" value="1"/>
</dbReference>
<gene>
    <name evidence="7" type="ORF">LF41_3197</name>
</gene>
<dbReference type="Pfam" id="PF02518">
    <property type="entry name" value="HATPase_c"/>
    <property type="match status" value="1"/>
</dbReference>
<feature type="domain" description="Histidine kinase" evidence="6">
    <location>
        <begin position="24"/>
        <end position="238"/>
    </location>
</feature>
<dbReference type="EMBL" id="JRKJ01000009">
    <property type="protein sequence ID" value="KGQ19165.1"/>
    <property type="molecule type" value="Genomic_DNA"/>
</dbReference>
<dbReference type="InterPro" id="IPR036097">
    <property type="entry name" value="HisK_dim/P_sf"/>
</dbReference>
<evidence type="ECO:0000259" key="6">
    <source>
        <dbReference type="PROSITE" id="PS50109"/>
    </source>
</evidence>
<evidence type="ECO:0000256" key="3">
    <source>
        <dbReference type="ARBA" id="ARBA00022553"/>
    </source>
</evidence>
<dbReference type="InterPro" id="IPR050351">
    <property type="entry name" value="BphY/WalK/GraS-like"/>
</dbReference>
<sequence length="241" mass="26345">MHDIDALLAECTALRHDHAVLALGLSHDMRAPLRAIDSFAYLLEQRCAQDLDDTGRDHLQRIRDASARMGRLVTRLQAYLQVGGAPLHADDIDLTLLADWCIAELRDAHPQREAHVEIAPNLRAHADERLVKTAVAELVHNAWLYTPEDRPVRIGIDADTDALGTTLHVRDAGAGFDPARAARLGEPFQRLHADTHPDGSGLGLAIARRIAQRHGGTLRITGREGQGAVASLHLPHAPEAR</sequence>
<dbReference type="GO" id="GO:0000156">
    <property type="term" value="F:phosphorelay response regulator activity"/>
    <property type="evidence" value="ECO:0007669"/>
    <property type="project" value="TreeGrafter"/>
</dbReference>
<dbReference type="PATRIC" id="fig|1300345.3.peg.1734"/>
<dbReference type="PANTHER" id="PTHR42878:SF15">
    <property type="entry name" value="BACTERIOPHYTOCHROME"/>
    <property type="match status" value="1"/>
</dbReference>
<dbReference type="GO" id="GO:0007234">
    <property type="term" value="P:osmosensory signaling via phosphorelay pathway"/>
    <property type="evidence" value="ECO:0007669"/>
    <property type="project" value="TreeGrafter"/>
</dbReference>
<comment type="caution">
    <text evidence="7">The sequence shown here is derived from an EMBL/GenBank/DDBJ whole genome shotgun (WGS) entry which is preliminary data.</text>
</comment>
<proteinExistence type="predicted"/>
<evidence type="ECO:0000313" key="8">
    <source>
        <dbReference type="Proteomes" id="UP000030518"/>
    </source>
</evidence>
<dbReference type="Proteomes" id="UP000030518">
    <property type="component" value="Unassembled WGS sequence"/>
</dbReference>
<dbReference type="InterPro" id="IPR004358">
    <property type="entry name" value="Sig_transdc_His_kin-like_C"/>
</dbReference>
<organism evidence="7 8">
    <name type="scientific">Lysobacter dokdonensis DS-58</name>
    <dbReference type="NCBI Taxonomy" id="1300345"/>
    <lineage>
        <taxon>Bacteria</taxon>
        <taxon>Pseudomonadati</taxon>
        <taxon>Pseudomonadota</taxon>
        <taxon>Gammaproteobacteria</taxon>
        <taxon>Lysobacterales</taxon>
        <taxon>Lysobacteraceae</taxon>
        <taxon>Noviluteimonas</taxon>
    </lineage>
</organism>
<name>A0A0A2WLP9_9GAMM</name>
<evidence type="ECO:0000313" key="7">
    <source>
        <dbReference type="EMBL" id="KGQ19165.1"/>
    </source>
</evidence>
<evidence type="ECO:0000256" key="5">
    <source>
        <dbReference type="ARBA" id="ARBA00022777"/>
    </source>
</evidence>
<dbReference type="CDD" id="cd00075">
    <property type="entry name" value="HATPase"/>
    <property type="match status" value="1"/>
</dbReference>
<dbReference type="InterPro" id="IPR036890">
    <property type="entry name" value="HATPase_C_sf"/>
</dbReference>
<evidence type="ECO:0000256" key="4">
    <source>
        <dbReference type="ARBA" id="ARBA00022679"/>
    </source>
</evidence>
<keyword evidence="4" id="KW-0808">Transferase</keyword>
<dbReference type="eggNOG" id="COG4251">
    <property type="taxonomic scope" value="Bacteria"/>
</dbReference>
<comment type="catalytic activity">
    <reaction evidence="1">
        <text>ATP + protein L-histidine = ADP + protein N-phospho-L-histidine.</text>
        <dbReference type="EC" id="2.7.13.3"/>
    </reaction>
</comment>